<feature type="compositionally biased region" description="Basic and acidic residues" evidence="1">
    <location>
        <begin position="382"/>
        <end position="404"/>
    </location>
</feature>
<dbReference type="OrthoDB" id="6373583at2759"/>
<feature type="compositionally biased region" description="Basic and acidic residues" evidence="1">
    <location>
        <begin position="554"/>
        <end position="589"/>
    </location>
</feature>
<accession>A0A6A0GQ85</accession>
<feature type="compositionally biased region" description="Polar residues" evidence="1">
    <location>
        <begin position="132"/>
        <end position="142"/>
    </location>
</feature>
<feature type="compositionally biased region" description="Basic and acidic residues" evidence="1">
    <location>
        <begin position="888"/>
        <end position="907"/>
    </location>
</feature>
<feature type="region of interest" description="Disordered" evidence="1">
    <location>
        <begin position="380"/>
        <end position="412"/>
    </location>
</feature>
<feature type="region of interest" description="Disordered" evidence="1">
    <location>
        <begin position="1"/>
        <end position="80"/>
    </location>
</feature>
<dbReference type="EMBL" id="JQDR03017983">
    <property type="protein sequence ID" value="KAA0183249.1"/>
    <property type="molecule type" value="Genomic_DNA"/>
</dbReference>
<dbReference type="Proteomes" id="UP000711488">
    <property type="component" value="Unassembled WGS sequence"/>
</dbReference>
<evidence type="ECO:0000313" key="2">
    <source>
        <dbReference type="EMBL" id="KAA0183249.1"/>
    </source>
</evidence>
<sequence>MTVSTDRVNSREKSKTYTSVYNSPDELSSDPLNNPRTPTHGAALPITAASRTDFSGNPSDGSAFDETESQRNPVLRHPSLSSLANFADSLVATSGASQHSINRLSPEEHQPENSDQEYTVLPEAASCGLEPASSQSSLTQDEQGPPRPPLPAKKSALSSGSSLTRSTPNLDEGKHGSMVTKTLPMYSYLHNGSSHTPRNNSSSSKMTSGRYWEGGASGSYHSQVQPPLPSSTAKNTSSPPPPPVRDASSLKYIKYGPGHEKFPSWPVPAGSASQVMNSCSDHENSSQNISESITGPQGSHRSKSWTEQSDYPKDTSGGYTRPHHKKQLTAAYQQQLKTVMEKCERIPPQVFESKLGDDLMSNPNCSLIDSFYPSNSSYYPLYDRDGNGIDDKDYNIPSPPERDSGPGLGEPNVSQLTAAQLEEYARHYDYSCTEMMGVTPFLDRLREESAGWEGASERDSGRGESESMTDSFRYSNGRESVTTVVTNSSSASSSETLKWHGSLSDISLISGHSRDIRAEQNIAHSSRVMAPQRHNSESVLYYGSEKSKKSMKTSVDHRGNSSNKIMRDSETGFPRASRDRWNREVERNNEVNNLKKFPSYSYSQPLSQINEAPAAESHENNSSLQAKSPTIDVSKPPSVAERINELERQSRNPVREPLQRYRDASEPRERTESRSTRELRRRDMSEPRKEYRDEIESETDNDQNNYPDLGYSTPDPDRLQKEVGHESVPDSTLENVSVDLLKDVVPYRTNSMSARVERSMSDQENIPVSNISTLEVDRTAPLKNFAYLDPKKQCKVPEPTLKNIQKQALMSFYVRKTSSSSLSEHGSPFGKPPAPLVSKNSFSSRGHVREDRSGLAGISLARLGRVPDSSDKDFPSRPPRKRSVNGRSDLDEHSARRESLETERSRSGSEAGGNNSSAQNTTRFRIH</sequence>
<feature type="compositionally biased region" description="Polar residues" evidence="1">
    <location>
        <begin position="271"/>
        <end position="309"/>
    </location>
</feature>
<feature type="compositionally biased region" description="Polar residues" evidence="1">
    <location>
        <begin position="93"/>
        <end position="103"/>
    </location>
</feature>
<dbReference type="AlphaFoldDB" id="A0A6A0GQ85"/>
<feature type="compositionally biased region" description="Polar residues" evidence="1">
    <location>
        <begin position="600"/>
        <end position="610"/>
    </location>
</feature>
<feature type="compositionally biased region" description="Polar residues" evidence="1">
    <location>
        <begin position="16"/>
        <end position="37"/>
    </location>
</feature>
<feature type="region of interest" description="Disordered" evidence="1">
    <location>
        <begin position="548"/>
        <end position="731"/>
    </location>
</feature>
<feature type="compositionally biased region" description="Low complexity" evidence="1">
    <location>
        <begin position="152"/>
        <end position="168"/>
    </location>
</feature>
<feature type="compositionally biased region" description="Polar residues" evidence="1">
    <location>
        <begin position="219"/>
        <end position="237"/>
    </location>
</feature>
<feature type="compositionally biased region" description="Low complexity" evidence="1">
    <location>
        <begin position="908"/>
        <end position="918"/>
    </location>
</feature>
<feature type="region of interest" description="Disordered" evidence="1">
    <location>
        <begin position="93"/>
        <end position="332"/>
    </location>
</feature>
<gene>
    <name evidence="2" type="ORF">HAZT_HAZT008393</name>
</gene>
<comment type="caution">
    <text evidence="2">The sequence shown here is derived from an EMBL/GenBank/DDBJ whole genome shotgun (WGS) entry which is preliminary data.</text>
</comment>
<feature type="region of interest" description="Disordered" evidence="1">
    <location>
        <begin position="450"/>
        <end position="474"/>
    </location>
</feature>
<reference evidence="2" key="1">
    <citation type="submission" date="2014-08" db="EMBL/GenBank/DDBJ databases">
        <authorList>
            <person name="Murali S."/>
            <person name="Richards S."/>
            <person name="Bandaranaike D."/>
            <person name="Bellair M."/>
            <person name="Blankenburg K."/>
            <person name="Chao H."/>
            <person name="Dinh H."/>
            <person name="Doddapaneni H."/>
            <person name="Dugan-Rocha S."/>
            <person name="Elkadiri S."/>
            <person name="Gnanaolivu R."/>
            <person name="Hughes D."/>
            <person name="Lee S."/>
            <person name="Li M."/>
            <person name="Ming W."/>
            <person name="Munidasa M."/>
            <person name="Muniz J."/>
            <person name="Nguyen L."/>
            <person name="Osuji N."/>
            <person name="Pu L.-L."/>
            <person name="Puazo M."/>
            <person name="Skinner E."/>
            <person name="Qu C."/>
            <person name="Quiroz J."/>
            <person name="Raj R."/>
            <person name="Weissenberger G."/>
            <person name="Xin Y."/>
            <person name="Zou X."/>
            <person name="Han Y."/>
            <person name="Worley K."/>
            <person name="Muzny D."/>
            <person name="Gibbs R."/>
        </authorList>
    </citation>
    <scope>NUCLEOTIDE SEQUENCE</scope>
    <source>
        <strain evidence="2">HAZT.00-mixed</strain>
        <tissue evidence="2">Whole organism</tissue>
    </source>
</reference>
<reference evidence="2" key="2">
    <citation type="journal article" date="2018" name="Environ. Sci. Technol.">
        <title>The Toxicogenome of Hyalella azteca: A Model for Sediment Ecotoxicology and Evolutionary Toxicology.</title>
        <authorList>
            <person name="Poynton H.C."/>
            <person name="Hasenbein S."/>
            <person name="Benoit J.B."/>
            <person name="Sepulveda M.S."/>
            <person name="Poelchau M.F."/>
            <person name="Hughes D.S.T."/>
            <person name="Murali S.C."/>
            <person name="Chen S."/>
            <person name="Glastad K.M."/>
            <person name="Goodisman M.A.D."/>
            <person name="Werren J.H."/>
            <person name="Vineis J.H."/>
            <person name="Bowen J.L."/>
            <person name="Friedrich M."/>
            <person name="Jones J."/>
            <person name="Robertson H.M."/>
            <person name="Feyereisen R."/>
            <person name="Mechler-Hickson A."/>
            <person name="Mathers N."/>
            <person name="Lee C.E."/>
            <person name="Colbourne J.K."/>
            <person name="Biales A."/>
            <person name="Johnston J.S."/>
            <person name="Wellborn G.A."/>
            <person name="Rosendale A.J."/>
            <person name="Cridge A.G."/>
            <person name="Munoz-Torres M.C."/>
            <person name="Bain P.A."/>
            <person name="Manny A.R."/>
            <person name="Major K.M."/>
            <person name="Lambert F.N."/>
            <person name="Vulpe C.D."/>
            <person name="Tuck P."/>
            <person name="Blalock B.J."/>
            <person name="Lin Y.Y."/>
            <person name="Smith M.E."/>
            <person name="Ochoa-Acuna H."/>
            <person name="Chen M.M."/>
            <person name="Childers C.P."/>
            <person name="Qu J."/>
            <person name="Dugan S."/>
            <person name="Lee S.L."/>
            <person name="Chao H."/>
            <person name="Dinh H."/>
            <person name="Han Y."/>
            <person name="Doddapaneni H."/>
            <person name="Worley K.C."/>
            <person name="Muzny D.M."/>
            <person name="Gibbs R.A."/>
            <person name="Richards S."/>
        </authorList>
    </citation>
    <scope>NUCLEOTIDE SEQUENCE</scope>
    <source>
        <strain evidence="2">HAZT.00-mixed</strain>
        <tissue evidence="2">Whole organism</tissue>
    </source>
</reference>
<proteinExistence type="predicted"/>
<feature type="compositionally biased region" description="Basic and acidic residues" evidence="1">
    <location>
        <begin position="450"/>
        <end position="465"/>
    </location>
</feature>
<feature type="compositionally biased region" description="Basic and acidic residues" evidence="1">
    <location>
        <begin position="642"/>
        <end position="694"/>
    </location>
</feature>
<feature type="compositionally biased region" description="Basic and acidic residues" evidence="1">
    <location>
        <begin position="715"/>
        <end position="728"/>
    </location>
</feature>
<organism evidence="2">
    <name type="scientific">Hyalella azteca</name>
    <name type="common">Amphipod</name>
    <dbReference type="NCBI Taxonomy" id="294128"/>
    <lineage>
        <taxon>Eukaryota</taxon>
        <taxon>Metazoa</taxon>
        <taxon>Ecdysozoa</taxon>
        <taxon>Arthropoda</taxon>
        <taxon>Crustacea</taxon>
        <taxon>Multicrustacea</taxon>
        <taxon>Malacostraca</taxon>
        <taxon>Eumalacostraca</taxon>
        <taxon>Peracarida</taxon>
        <taxon>Amphipoda</taxon>
        <taxon>Senticaudata</taxon>
        <taxon>Talitrida</taxon>
        <taxon>Talitroidea</taxon>
        <taxon>Hyalellidae</taxon>
        <taxon>Hyalella</taxon>
    </lineage>
</organism>
<feature type="compositionally biased region" description="Polar residues" evidence="1">
    <location>
        <begin position="49"/>
        <end position="60"/>
    </location>
</feature>
<protein>
    <submittedName>
        <fullName evidence="2">Protein Shroom</fullName>
    </submittedName>
</protein>
<feature type="region of interest" description="Disordered" evidence="1">
    <location>
        <begin position="820"/>
        <end position="927"/>
    </location>
</feature>
<name>A0A6A0GQ85_HYAAZ</name>
<evidence type="ECO:0000256" key="1">
    <source>
        <dbReference type="SAM" id="MobiDB-lite"/>
    </source>
</evidence>
<reference evidence="2" key="3">
    <citation type="submission" date="2019-06" db="EMBL/GenBank/DDBJ databases">
        <authorList>
            <person name="Poynton C."/>
            <person name="Hasenbein S."/>
            <person name="Benoit J.B."/>
            <person name="Sepulveda M.S."/>
            <person name="Poelchau M.F."/>
            <person name="Murali S.C."/>
            <person name="Chen S."/>
            <person name="Glastad K.M."/>
            <person name="Werren J.H."/>
            <person name="Vineis J.H."/>
            <person name="Bowen J.L."/>
            <person name="Friedrich M."/>
            <person name="Jones J."/>
            <person name="Robertson H.M."/>
            <person name="Feyereisen R."/>
            <person name="Mechler-Hickson A."/>
            <person name="Mathers N."/>
            <person name="Lee C.E."/>
            <person name="Colbourne J.K."/>
            <person name="Biales A."/>
            <person name="Johnston J.S."/>
            <person name="Wellborn G.A."/>
            <person name="Rosendale A.J."/>
            <person name="Cridge A.G."/>
            <person name="Munoz-Torres M.C."/>
            <person name="Bain P.A."/>
            <person name="Manny A.R."/>
            <person name="Major K.M."/>
            <person name="Lambert F.N."/>
            <person name="Vulpe C.D."/>
            <person name="Tuck P."/>
            <person name="Blalock B.J."/>
            <person name="Lin Y.-Y."/>
            <person name="Smith M.E."/>
            <person name="Ochoa-Acuna H."/>
            <person name="Chen M.-J.M."/>
            <person name="Childers C.P."/>
            <person name="Qu J."/>
            <person name="Dugan S."/>
            <person name="Lee S.L."/>
            <person name="Chao H."/>
            <person name="Dinh H."/>
            <person name="Han Y."/>
            <person name="Doddapaneni H."/>
            <person name="Worley K.C."/>
            <person name="Muzny D.M."/>
            <person name="Gibbs R.A."/>
            <person name="Richards S."/>
        </authorList>
    </citation>
    <scope>NUCLEOTIDE SEQUENCE</scope>
    <source>
        <strain evidence="2">HAZT.00-mixed</strain>
        <tissue evidence="2">Whole organism</tissue>
    </source>
</reference>